<comment type="caution">
    <text evidence="2">The sequence shown here is derived from an EMBL/GenBank/DDBJ whole genome shotgun (WGS) entry which is preliminary data.</text>
</comment>
<protein>
    <recommendedName>
        <fullName evidence="1">Radical SAM core domain-containing protein</fullName>
    </recommendedName>
</protein>
<dbReference type="InterPro" id="IPR006638">
    <property type="entry name" value="Elp3/MiaA/NifB-like_rSAM"/>
</dbReference>
<reference evidence="2 3" key="1">
    <citation type="journal article" date="2015" name="Genome Biol. Evol.">
        <title>Comparative Genomics of a Bacterivorous Green Alga Reveals Evolutionary Causalities and Consequences of Phago-Mixotrophic Mode of Nutrition.</title>
        <authorList>
            <person name="Burns J.A."/>
            <person name="Paasch A."/>
            <person name="Narechania A."/>
            <person name="Kim E."/>
        </authorList>
    </citation>
    <scope>NUCLEOTIDE SEQUENCE [LARGE SCALE GENOMIC DNA]</scope>
    <source>
        <strain evidence="2 3">PLY_AMNH</strain>
    </source>
</reference>
<dbReference type="PANTHER" id="PTHR42731">
    <property type="entry name" value="SLL1084 PROTEIN"/>
    <property type="match status" value="1"/>
</dbReference>
<evidence type="ECO:0000259" key="1">
    <source>
        <dbReference type="PROSITE" id="PS51918"/>
    </source>
</evidence>
<dbReference type="SUPFAM" id="SSF102114">
    <property type="entry name" value="Radical SAM enzymes"/>
    <property type="match status" value="1"/>
</dbReference>
<accession>A0AAE0G6S9</accession>
<dbReference type="Proteomes" id="UP001190700">
    <property type="component" value="Unassembled WGS sequence"/>
</dbReference>
<dbReference type="EMBL" id="LGRX02009004">
    <property type="protein sequence ID" value="KAK3272382.1"/>
    <property type="molecule type" value="Genomic_DNA"/>
</dbReference>
<dbReference type="PROSITE" id="PS51918">
    <property type="entry name" value="RADICAL_SAM"/>
    <property type="match status" value="1"/>
</dbReference>
<sequence>MQGRHSLRPKALTCHCQKPSVAITKGRPPLPIAKAQASVPLPRPQRCRYQAYPEALVGAIAQGALRAINQGALPCHYLRRGALLPLPGALQVTTRIGLLGASVTQHPEFDKLLDYLMAPEREHVRLSISSVRTGTVTETLAAALTARGTNSLTIAVESGSERVRRIINKKLEQEEIFAAVRNAAAGGLQGLKLYGMVGIPGETEEDLEATVQMFRELKAEAPKLRLTFGCSTFVPKAHTPFQWYGVERGADKKLQKLEKQLRPMGIQFRPESYKWSLVQAVLARGDRRMTDVLLTCRSYGDNYTSFKRAFKDHKGELPALEEYIHRDLDPGASMLPWSHLKGPLPEETLVRHANEAAALM</sequence>
<dbReference type="PANTHER" id="PTHR42731:SF1">
    <property type="entry name" value="RADICAL SAM DOMAIN PROTEIN"/>
    <property type="match status" value="1"/>
</dbReference>
<evidence type="ECO:0000313" key="3">
    <source>
        <dbReference type="Proteomes" id="UP001190700"/>
    </source>
</evidence>
<dbReference type="GO" id="GO:0051536">
    <property type="term" value="F:iron-sulfur cluster binding"/>
    <property type="evidence" value="ECO:0007669"/>
    <property type="project" value="InterPro"/>
</dbReference>
<feature type="domain" description="Radical SAM core" evidence="1">
    <location>
        <begin position="27"/>
        <end position="274"/>
    </location>
</feature>
<proteinExistence type="predicted"/>
<dbReference type="GO" id="GO:0003824">
    <property type="term" value="F:catalytic activity"/>
    <property type="evidence" value="ECO:0007669"/>
    <property type="project" value="InterPro"/>
</dbReference>
<gene>
    <name evidence="2" type="ORF">CYMTET_19330</name>
</gene>
<dbReference type="Pfam" id="PF04055">
    <property type="entry name" value="Radical_SAM"/>
    <property type="match status" value="1"/>
</dbReference>
<keyword evidence="3" id="KW-1185">Reference proteome</keyword>
<dbReference type="InterPro" id="IPR007197">
    <property type="entry name" value="rSAM"/>
</dbReference>
<evidence type="ECO:0000313" key="2">
    <source>
        <dbReference type="EMBL" id="KAK3272382.1"/>
    </source>
</evidence>
<name>A0AAE0G6S9_9CHLO</name>
<organism evidence="2 3">
    <name type="scientific">Cymbomonas tetramitiformis</name>
    <dbReference type="NCBI Taxonomy" id="36881"/>
    <lineage>
        <taxon>Eukaryota</taxon>
        <taxon>Viridiplantae</taxon>
        <taxon>Chlorophyta</taxon>
        <taxon>Pyramimonadophyceae</taxon>
        <taxon>Pyramimonadales</taxon>
        <taxon>Pyramimonadaceae</taxon>
        <taxon>Cymbomonas</taxon>
    </lineage>
</organism>
<dbReference type="InterPro" id="IPR058240">
    <property type="entry name" value="rSAM_sf"/>
</dbReference>
<dbReference type="AlphaFoldDB" id="A0AAE0G6S9"/>
<dbReference type="SMART" id="SM00729">
    <property type="entry name" value="Elp3"/>
    <property type="match status" value="1"/>
</dbReference>
<dbReference type="Gene3D" id="3.80.30.20">
    <property type="entry name" value="tm_1862 like domain"/>
    <property type="match status" value="1"/>
</dbReference>
<dbReference type="InterPro" id="IPR023404">
    <property type="entry name" value="rSAM_horseshoe"/>
</dbReference>